<dbReference type="SUPFAM" id="SSF46894">
    <property type="entry name" value="C-terminal effector domain of the bipartite response regulators"/>
    <property type="match status" value="1"/>
</dbReference>
<evidence type="ECO:0000256" key="4">
    <source>
        <dbReference type="PROSITE-ProRule" id="PRU00169"/>
    </source>
</evidence>
<evidence type="ECO:0000259" key="5">
    <source>
        <dbReference type="PROSITE" id="PS50043"/>
    </source>
</evidence>
<dbReference type="PROSITE" id="PS50043">
    <property type="entry name" value="HTH_LUXR_2"/>
    <property type="match status" value="1"/>
</dbReference>
<dbReference type="InterPro" id="IPR016032">
    <property type="entry name" value="Sig_transdc_resp-reg_C-effctor"/>
</dbReference>
<evidence type="ECO:0000313" key="7">
    <source>
        <dbReference type="EMBL" id="GGZ62379.1"/>
    </source>
</evidence>
<keyword evidence="8" id="KW-1185">Reference proteome</keyword>
<dbReference type="PROSITE" id="PS50110">
    <property type="entry name" value="RESPONSE_REGULATORY"/>
    <property type="match status" value="1"/>
</dbReference>
<dbReference type="InterPro" id="IPR000792">
    <property type="entry name" value="Tscrpt_reg_LuxR_C"/>
</dbReference>
<name>A0A918V390_9ACTN</name>
<feature type="domain" description="Response regulatory" evidence="6">
    <location>
        <begin position="8"/>
        <end position="126"/>
    </location>
</feature>
<reference evidence="7" key="1">
    <citation type="journal article" date="2014" name="Int. J. Syst. Evol. Microbiol.">
        <title>Complete genome sequence of Corynebacterium casei LMG S-19264T (=DSM 44701T), isolated from a smear-ripened cheese.</title>
        <authorList>
            <consortium name="US DOE Joint Genome Institute (JGI-PGF)"/>
            <person name="Walter F."/>
            <person name="Albersmeier A."/>
            <person name="Kalinowski J."/>
            <person name="Ruckert C."/>
        </authorList>
    </citation>
    <scope>NUCLEOTIDE SEQUENCE</scope>
    <source>
        <strain evidence="7">JCM 4988</strain>
    </source>
</reference>
<dbReference type="PANTHER" id="PTHR43214">
    <property type="entry name" value="TWO-COMPONENT RESPONSE REGULATOR"/>
    <property type="match status" value="1"/>
</dbReference>
<evidence type="ECO:0000313" key="8">
    <source>
        <dbReference type="Proteomes" id="UP000630936"/>
    </source>
</evidence>
<feature type="domain" description="HTH luxR-type" evidence="5">
    <location>
        <begin position="154"/>
        <end position="219"/>
    </location>
</feature>
<keyword evidence="2 7" id="KW-0238">DNA-binding</keyword>
<dbReference type="PRINTS" id="PR00038">
    <property type="entry name" value="HTHLUXR"/>
</dbReference>
<dbReference type="SMART" id="SM00421">
    <property type="entry name" value="HTH_LUXR"/>
    <property type="match status" value="1"/>
</dbReference>
<dbReference type="InterPro" id="IPR011006">
    <property type="entry name" value="CheY-like_superfamily"/>
</dbReference>
<proteinExistence type="predicted"/>
<evidence type="ECO:0000259" key="6">
    <source>
        <dbReference type="PROSITE" id="PS50110"/>
    </source>
</evidence>
<dbReference type="PANTHER" id="PTHR43214:SF24">
    <property type="entry name" value="TRANSCRIPTIONAL REGULATORY PROTEIN NARL-RELATED"/>
    <property type="match status" value="1"/>
</dbReference>
<dbReference type="AlphaFoldDB" id="A0A918V390"/>
<dbReference type="SUPFAM" id="SSF52172">
    <property type="entry name" value="CheY-like"/>
    <property type="match status" value="1"/>
</dbReference>
<protein>
    <submittedName>
        <fullName evidence="7">DNA-binding response regulator</fullName>
    </submittedName>
</protein>
<dbReference type="Proteomes" id="UP000630936">
    <property type="component" value="Unassembled WGS sequence"/>
</dbReference>
<dbReference type="InterPro" id="IPR001789">
    <property type="entry name" value="Sig_transdc_resp-reg_receiver"/>
</dbReference>
<dbReference type="GO" id="GO:0003677">
    <property type="term" value="F:DNA binding"/>
    <property type="evidence" value="ECO:0007669"/>
    <property type="project" value="UniProtKB-KW"/>
</dbReference>
<comment type="caution">
    <text evidence="4">Lacks conserved residue(s) required for the propagation of feature annotation.</text>
</comment>
<dbReference type="CDD" id="cd06170">
    <property type="entry name" value="LuxR_C_like"/>
    <property type="match status" value="1"/>
</dbReference>
<comment type="caution">
    <text evidence="7">The sequence shown here is derived from an EMBL/GenBank/DDBJ whole genome shotgun (WGS) entry which is preliminary data.</text>
</comment>
<sequence length="231" mass="25526">MKGHGRVKVLLVCENELERAGLSAILNNDREISVIGEVSALSEAPRSAEQFRPDIILCSYHEFSAHTLKIAEQVAMQSKSGIPIYMIFLATFPGDQVINLLRIGRCTVLDRRISPTELIAAIRVSIAGYTPVKDDVVGNLARASVALKGGDHSSREHLLSLTRRERNVFELMVQGLSNPEIAAWLKVAESTVKSHVQGILSKLDVRDRVQAVIYAYEAGIVSRPSQRESRR</sequence>
<evidence type="ECO:0000256" key="1">
    <source>
        <dbReference type="ARBA" id="ARBA00023015"/>
    </source>
</evidence>
<accession>A0A918V390</accession>
<keyword evidence="3" id="KW-0804">Transcription</keyword>
<dbReference type="Pfam" id="PF00196">
    <property type="entry name" value="GerE"/>
    <property type="match status" value="1"/>
</dbReference>
<reference evidence="7" key="2">
    <citation type="submission" date="2020-09" db="EMBL/GenBank/DDBJ databases">
        <authorList>
            <person name="Sun Q."/>
            <person name="Ohkuma M."/>
        </authorList>
    </citation>
    <scope>NUCLEOTIDE SEQUENCE</scope>
    <source>
        <strain evidence="7">JCM 4988</strain>
    </source>
</reference>
<organism evidence="7 8">
    <name type="scientific">Streptomyces inusitatus</name>
    <dbReference type="NCBI Taxonomy" id="68221"/>
    <lineage>
        <taxon>Bacteria</taxon>
        <taxon>Bacillati</taxon>
        <taxon>Actinomycetota</taxon>
        <taxon>Actinomycetes</taxon>
        <taxon>Kitasatosporales</taxon>
        <taxon>Streptomycetaceae</taxon>
        <taxon>Streptomyces</taxon>
    </lineage>
</organism>
<evidence type="ECO:0000256" key="2">
    <source>
        <dbReference type="ARBA" id="ARBA00023125"/>
    </source>
</evidence>
<dbReference type="GO" id="GO:0006355">
    <property type="term" value="P:regulation of DNA-templated transcription"/>
    <property type="evidence" value="ECO:0007669"/>
    <property type="project" value="InterPro"/>
</dbReference>
<dbReference type="RefSeq" id="WP_190126879.1">
    <property type="nucleotide sequence ID" value="NZ_BMWG01000034.1"/>
</dbReference>
<dbReference type="GO" id="GO:0000160">
    <property type="term" value="P:phosphorelay signal transduction system"/>
    <property type="evidence" value="ECO:0007669"/>
    <property type="project" value="InterPro"/>
</dbReference>
<keyword evidence="1" id="KW-0805">Transcription regulation</keyword>
<dbReference type="InterPro" id="IPR039420">
    <property type="entry name" value="WalR-like"/>
</dbReference>
<dbReference type="Gene3D" id="3.40.50.2300">
    <property type="match status" value="1"/>
</dbReference>
<gene>
    <name evidence="7" type="ORF">GCM10010387_64840</name>
</gene>
<dbReference type="EMBL" id="BMWG01000034">
    <property type="protein sequence ID" value="GGZ62379.1"/>
    <property type="molecule type" value="Genomic_DNA"/>
</dbReference>
<evidence type="ECO:0000256" key="3">
    <source>
        <dbReference type="ARBA" id="ARBA00023163"/>
    </source>
</evidence>